<evidence type="ECO:0000313" key="2">
    <source>
        <dbReference type="Proteomes" id="UP000228635"/>
    </source>
</evidence>
<comment type="caution">
    <text evidence="1">The sequence shown here is derived from an EMBL/GenBank/DDBJ whole genome shotgun (WGS) entry which is preliminary data.</text>
</comment>
<gene>
    <name evidence="1" type="ORF">COU08_02715</name>
</gene>
<protein>
    <submittedName>
        <fullName evidence="1">Uncharacterized protein</fullName>
    </submittedName>
</protein>
<dbReference type="Proteomes" id="UP000228635">
    <property type="component" value="Unassembled WGS sequence"/>
</dbReference>
<proteinExistence type="predicted"/>
<accession>A0A2M6WHX2</accession>
<name>A0A2M6WHX2_9BACT</name>
<sequence>MSNHETPSPAFPDWYITFQQAALKNLPRPPALDKETALSWATERSEKMKRGFGFLITVELSSFPMIFRTITLGTHKNASAL</sequence>
<reference evidence="2" key="1">
    <citation type="submission" date="2017-09" db="EMBL/GenBank/DDBJ databases">
        <title>Depth-based differentiation of microbial function through sediment-hosted aquifers and enrichment of novel symbionts in the deep terrestrial subsurface.</title>
        <authorList>
            <person name="Probst A.J."/>
            <person name="Ladd B."/>
            <person name="Jarett J.K."/>
            <person name="Geller-Mcgrath D.E."/>
            <person name="Sieber C.M.K."/>
            <person name="Emerson J.B."/>
            <person name="Anantharaman K."/>
            <person name="Thomas B.C."/>
            <person name="Malmstrom R."/>
            <person name="Stieglmeier M."/>
            <person name="Klingl A."/>
            <person name="Woyke T."/>
            <person name="Ryan C.M."/>
            <person name="Banfield J.F."/>
        </authorList>
    </citation>
    <scope>NUCLEOTIDE SEQUENCE [LARGE SCALE GENOMIC DNA]</scope>
</reference>
<dbReference type="EMBL" id="PFBA01000024">
    <property type="protein sequence ID" value="PIT92393.1"/>
    <property type="molecule type" value="Genomic_DNA"/>
</dbReference>
<organism evidence="1 2">
    <name type="scientific">Candidatus Harrisonbacteria bacterium CG10_big_fil_rev_8_21_14_0_10_42_17</name>
    <dbReference type="NCBI Taxonomy" id="1974584"/>
    <lineage>
        <taxon>Bacteria</taxon>
        <taxon>Candidatus Harrisoniibacteriota</taxon>
    </lineage>
</organism>
<evidence type="ECO:0000313" key="1">
    <source>
        <dbReference type="EMBL" id="PIT92393.1"/>
    </source>
</evidence>
<dbReference type="AlphaFoldDB" id="A0A2M6WHX2"/>